<keyword evidence="6" id="KW-1185">Reference proteome</keyword>
<dbReference type="PANTHER" id="PTHR33154">
    <property type="entry name" value="TRANSCRIPTIONAL REGULATOR, ARSR FAMILY"/>
    <property type="match status" value="1"/>
</dbReference>
<evidence type="ECO:0000313" key="6">
    <source>
        <dbReference type="Proteomes" id="UP000191110"/>
    </source>
</evidence>
<dbReference type="AlphaFoldDB" id="A0A1T2L4U3"/>
<dbReference type="InterPro" id="IPR036388">
    <property type="entry name" value="WH-like_DNA-bd_sf"/>
</dbReference>
<sequence>MSNYQNDNLVQMAEQFKALANPHRLQIFLSLSTCCAPGTVCSSEEAVRSVGVIGEGLDIAPSTLSHHIKELNRAGLIEMERQGKQVNCWVDPATLEQLSHFFKS</sequence>
<gene>
    <name evidence="5" type="ORF">BOW53_08995</name>
</gene>
<protein>
    <recommendedName>
        <fullName evidence="4">HTH arsR-type domain-containing protein</fullName>
    </recommendedName>
</protein>
<evidence type="ECO:0000256" key="2">
    <source>
        <dbReference type="ARBA" id="ARBA00023125"/>
    </source>
</evidence>
<dbReference type="Gene3D" id="1.10.10.10">
    <property type="entry name" value="Winged helix-like DNA-binding domain superfamily/Winged helix DNA-binding domain"/>
    <property type="match status" value="1"/>
</dbReference>
<dbReference type="OrthoDB" id="46768at2"/>
<evidence type="ECO:0000256" key="1">
    <source>
        <dbReference type="ARBA" id="ARBA00023015"/>
    </source>
</evidence>
<evidence type="ECO:0000256" key="3">
    <source>
        <dbReference type="ARBA" id="ARBA00023163"/>
    </source>
</evidence>
<dbReference type="CDD" id="cd00090">
    <property type="entry name" value="HTH_ARSR"/>
    <property type="match status" value="1"/>
</dbReference>
<dbReference type="Proteomes" id="UP000191110">
    <property type="component" value="Unassembled WGS sequence"/>
</dbReference>
<dbReference type="InterPro" id="IPR051081">
    <property type="entry name" value="HTH_MetalResp_TranReg"/>
</dbReference>
<keyword evidence="3" id="KW-0804">Transcription</keyword>
<keyword evidence="2" id="KW-0238">DNA-binding</keyword>
<dbReference type="RefSeq" id="WP_078483749.1">
    <property type="nucleotide sequence ID" value="NZ_MPRL01000033.1"/>
</dbReference>
<dbReference type="PROSITE" id="PS50987">
    <property type="entry name" value="HTH_ARSR_2"/>
    <property type="match status" value="1"/>
</dbReference>
<evidence type="ECO:0000313" key="5">
    <source>
        <dbReference type="EMBL" id="OOZ40081.1"/>
    </source>
</evidence>
<name>A0A1T2L4U3_9GAMM</name>
<keyword evidence="1" id="KW-0805">Transcription regulation</keyword>
<dbReference type="SMART" id="SM00418">
    <property type="entry name" value="HTH_ARSR"/>
    <property type="match status" value="1"/>
</dbReference>
<dbReference type="InterPro" id="IPR011991">
    <property type="entry name" value="ArsR-like_HTH"/>
</dbReference>
<organism evidence="5 6">
    <name type="scientific">Solemya pervernicosa gill symbiont</name>
    <dbReference type="NCBI Taxonomy" id="642797"/>
    <lineage>
        <taxon>Bacteria</taxon>
        <taxon>Pseudomonadati</taxon>
        <taxon>Pseudomonadota</taxon>
        <taxon>Gammaproteobacteria</taxon>
        <taxon>sulfur-oxidizing symbionts</taxon>
    </lineage>
</organism>
<dbReference type="Pfam" id="PF12840">
    <property type="entry name" value="HTH_20"/>
    <property type="match status" value="1"/>
</dbReference>
<dbReference type="InterPro" id="IPR001845">
    <property type="entry name" value="HTH_ArsR_DNA-bd_dom"/>
</dbReference>
<dbReference type="PANTHER" id="PTHR33154:SF33">
    <property type="entry name" value="TRANSCRIPTIONAL REPRESSOR SDPR"/>
    <property type="match status" value="1"/>
</dbReference>
<comment type="caution">
    <text evidence="5">The sequence shown here is derived from an EMBL/GenBank/DDBJ whole genome shotgun (WGS) entry which is preliminary data.</text>
</comment>
<dbReference type="GO" id="GO:0003700">
    <property type="term" value="F:DNA-binding transcription factor activity"/>
    <property type="evidence" value="ECO:0007669"/>
    <property type="project" value="InterPro"/>
</dbReference>
<feature type="domain" description="HTH arsR-type" evidence="4">
    <location>
        <begin position="4"/>
        <end position="104"/>
    </location>
</feature>
<reference evidence="5 6" key="1">
    <citation type="submission" date="2016-11" db="EMBL/GenBank/DDBJ databases">
        <title>Mixed transmission modes and dynamic genome evolution in an obligate animal-bacterial symbiosis.</title>
        <authorList>
            <person name="Russell S.L."/>
            <person name="Corbett-Detig R.B."/>
            <person name="Cavanaugh C.M."/>
        </authorList>
    </citation>
    <scope>NUCLEOTIDE SEQUENCE [LARGE SCALE GENOMIC DNA]</scope>
    <source>
        <strain evidence="5">Sveles-Q1</strain>
    </source>
</reference>
<dbReference type="SUPFAM" id="SSF46785">
    <property type="entry name" value="Winged helix' DNA-binding domain"/>
    <property type="match status" value="1"/>
</dbReference>
<dbReference type="InterPro" id="IPR036390">
    <property type="entry name" value="WH_DNA-bd_sf"/>
</dbReference>
<evidence type="ECO:0000259" key="4">
    <source>
        <dbReference type="PROSITE" id="PS50987"/>
    </source>
</evidence>
<dbReference type="EMBL" id="MPRL01000033">
    <property type="protein sequence ID" value="OOZ40081.1"/>
    <property type="molecule type" value="Genomic_DNA"/>
</dbReference>
<proteinExistence type="predicted"/>
<dbReference type="GO" id="GO:0003677">
    <property type="term" value="F:DNA binding"/>
    <property type="evidence" value="ECO:0007669"/>
    <property type="project" value="UniProtKB-KW"/>
</dbReference>
<accession>A0A1T2L4U3</accession>